<dbReference type="GO" id="GO:0016491">
    <property type="term" value="F:oxidoreductase activity"/>
    <property type="evidence" value="ECO:0007669"/>
    <property type="project" value="InterPro"/>
</dbReference>
<dbReference type="PIRSF" id="PIRSF036389">
    <property type="entry name" value="IOR_B"/>
    <property type="match status" value="1"/>
</dbReference>
<name>A0A073J0S4_9RHOB</name>
<dbReference type="Gene3D" id="3.90.1170.50">
    <property type="entry name" value="Aldehyde oxidase/xanthine dehydrogenase, a/b hammerhead"/>
    <property type="match status" value="1"/>
</dbReference>
<keyword evidence="1" id="KW-0472">Membrane</keyword>
<dbReference type="EMBL" id="JAMD01000004">
    <property type="protein sequence ID" value="KEJ96198.1"/>
    <property type="molecule type" value="Genomic_DNA"/>
</dbReference>
<dbReference type="RefSeq" id="WP_037925347.1">
    <property type="nucleotide sequence ID" value="NZ_CP054599.1"/>
</dbReference>
<organism evidence="3 4">
    <name type="scientific">Pseudosulfitobacter pseudonitzschiae</name>
    <dbReference type="NCBI Taxonomy" id="1402135"/>
    <lineage>
        <taxon>Bacteria</taxon>
        <taxon>Pseudomonadati</taxon>
        <taxon>Pseudomonadota</taxon>
        <taxon>Alphaproteobacteria</taxon>
        <taxon>Rhodobacterales</taxon>
        <taxon>Roseobacteraceae</taxon>
        <taxon>Pseudosulfitobacter</taxon>
    </lineage>
</organism>
<keyword evidence="4" id="KW-1185">Reference proteome</keyword>
<dbReference type="PANTHER" id="PTHR47495">
    <property type="entry name" value="ALDEHYDE DEHYDROGENASE"/>
    <property type="match status" value="1"/>
</dbReference>
<sequence length="749" mass="81255">MGRAGTIARRTFMVGSVAVMSGVAFGYYMYRKPGPNPLLDDLQEGEAALTPYVLINASGITLITPRADSGQGAYSVQAMMIAEELDVDMDQVSVSPGVPSPVYYNTALAAESAPFRPTDRSTMANTTRGVMDAVMKFTGMQLTGGSTTVPDGYEKLRMAGAVARETLKLAAGKRTGQDPKKMTTERAHVILPDGTRIAYTDLAVEAAQIEPADHLALRHHSKWRIMGTPQQRLDIVAKSTGTLRYGIDFEPEGVVHATVRTNPRKGGVMNGYDATNAKAMRGVKQVLPVTGGVAVVADNTWRAFAAAEAIDIDWGAAPYPAEMDAHWQALSDSFNDDHLDSRKRDDGDVADAAYDAPEGTVVEAEYRAPYLAHAPLEPSNATVLVGDDRVDVWSGTQVPRFVQANIAKLTGINVDNIHVHVQMMGGSFGQRLEDDVERQATEIAMQMKGTPVKLTYRREEDMTHDHPRQIAMARGRGVVKDGKVHALDLGIAMPSVMSSQMGRQGWTVPGPDLQIVAGAWEQPLSIPNYRVSGYRAPELAPISSWRSVGASTNGFFHDVFLDELIHAAGADPLEERLRLMWHKPSRQVLEAVAEMSDWATRPGEGRGRGVAFCTSFGVPVAEVIDVTATPDGIRIDNVWVAAEVGRVIDPVNFENLVQGGVIFALGHAINCEITYADGMAEQDNFYAFEGLRMRQAPVIEVRGLENDIHVRGMGEPMVPPAAAALSNAIFAATGQRIREMPMNRHIDFV</sequence>
<dbReference type="AlphaFoldDB" id="A0A073J0S4"/>
<protein>
    <submittedName>
        <fullName evidence="3">Isoquinoline 1-oxidoreductase</fullName>
    </submittedName>
</protein>
<feature type="domain" description="Aldehyde oxidase/xanthine dehydrogenase a/b hammerhead" evidence="2">
    <location>
        <begin position="240"/>
        <end position="318"/>
    </location>
</feature>
<dbReference type="InterPro" id="IPR036856">
    <property type="entry name" value="Ald_Oxase/Xan_DH_a/b_sf"/>
</dbReference>
<dbReference type="Proteomes" id="UP000027746">
    <property type="component" value="Unassembled WGS sequence"/>
</dbReference>
<keyword evidence="1" id="KW-1133">Transmembrane helix</keyword>
<dbReference type="InterPro" id="IPR012368">
    <property type="entry name" value="OxRdtase_Mopterin-bd_su_IorB"/>
</dbReference>
<dbReference type="InterPro" id="IPR008274">
    <property type="entry name" value="AldOxase/xan_DH_MoCoBD1"/>
</dbReference>
<dbReference type="InterPro" id="IPR000674">
    <property type="entry name" value="Ald_Oxase/Xan_DH_a/b"/>
</dbReference>
<dbReference type="Pfam" id="PF02738">
    <property type="entry name" value="MoCoBD_1"/>
    <property type="match status" value="1"/>
</dbReference>
<evidence type="ECO:0000256" key="1">
    <source>
        <dbReference type="SAM" id="Phobius"/>
    </source>
</evidence>
<feature type="transmembrane region" description="Helical" evidence="1">
    <location>
        <begin position="12"/>
        <end position="30"/>
    </location>
</feature>
<dbReference type="OrthoDB" id="9767994at2"/>
<dbReference type="InterPro" id="IPR037165">
    <property type="entry name" value="AldOxase/xan_DH_Mopterin-bd_sf"/>
</dbReference>
<evidence type="ECO:0000313" key="4">
    <source>
        <dbReference type="Proteomes" id="UP000027746"/>
    </source>
</evidence>
<evidence type="ECO:0000313" key="3">
    <source>
        <dbReference type="EMBL" id="KEJ96198.1"/>
    </source>
</evidence>
<dbReference type="SUPFAM" id="SSF54665">
    <property type="entry name" value="CO dehydrogenase molybdoprotein N-domain-like"/>
    <property type="match status" value="1"/>
</dbReference>
<gene>
    <name evidence="3" type="ORF">SUH3_18220</name>
</gene>
<evidence type="ECO:0000259" key="2">
    <source>
        <dbReference type="SMART" id="SM01008"/>
    </source>
</evidence>
<dbReference type="SUPFAM" id="SSF56003">
    <property type="entry name" value="Molybdenum cofactor-binding domain"/>
    <property type="match status" value="2"/>
</dbReference>
<dbReference type="Gene3D" id="3.30.365.10">
    <property type="entry name" value="Aldehyde oxidase/xanthine dehydrogenase, molybdopterin binding domain"/>
    <property type="match status" value="4"/>
</dbReference>
<dbReference type="PANTHER" id="PTHR47495:SF1">
    <property type="entry name" value="BLL3820 PROTEIN"/>
    <property type="match status" value="1"/>
</dbReference>
<reference evidence="3 4" key="1">
    <citation type="submission" date="2014-01" db="EMBL/GenBank/DDBJ databases">
        <title>Sulfitobacter sp. H3 (MCCC 1A00686) Genome Sequencing.</title>
        <authorList>
            <person name="Lai Q."/>
            <person name="Hong Z."/>
        </authorList>
    </citation>
    <scope>NUCLEOTIDE SEQUENCE [LARGE SCALE GENOMIC DNA]</scope>
    <source>
        <strain evidence="3 4">H3</strain>
    </source>
</reference>
<dbReference type="SMART" id="SM01008">
    <property type="entry name" value="Ald_Xan_dh_C"/>
    <property type="match status" value="1"/>
</dbReference>
<keyword evidence="1" id="KW-0812">Transmembrane</keyword>
<comment type="caution">
    <text evidence="3">The sequence shown here is derived from an EMBL/GenBank/DDBJ whole genome shotgun (WGS) entry which is preliminary data.</text>
</comment>
<dbReference type="InterPro" id="IPR052516">
    <property type="entry name" value="N-heterocyclic_Hydroxylase"/>
</dbReference>
<proteinExistence type="predicted"/>
<dbReference type="GeneID" id="68870983"/>
<accession>A0A073J0S4</accession>